<dbReference type="Pfam" id="PF00873">
    <property type="entry name" value="ACR_tran"/>
    <property type="match status" value="1"/>
</dbReference>
<feature type="transmembrane region" description="Helical" evidence="1">
    <location>
        <begin position="46"/>
        <end position="72"/>
    </location>
</feature>
<keyword evidence="1" id="KW-0472">Membrane</keyword>
<evidence type="ECO:0000313" key="2">
    <source>
        <dbReference type="EMBL" id="MPN38494.1"/>
    </source>
</evidence>
<dbReference type="GO" id="GO:0042910">
    <property type="term" value="F:xenobiotic transmembrane transporter activity"/>
    <property type="evidence" value="ECO:0007669"/>
    <property type="project" value="TreeGrafter"/>
</dbReference>
<dbReference type="EMBL" id="VSSQ01093754">
    <property type="protein sequence ID" value="MPN38494.1"/>
    <property type="molecule type" value="Genomic_DNA"/>
</dbReference>
<name>A0A645HQT1_9ZZZZ</name>
<dbReference type="AlphaFoldDB" id="A0A645HQT1"/>
<reference evidence="2" key="1">
    <citation type="submission" date="2019-08" db="EMBL/GenBank/DDBJ databases">
        <authorList>
            <person name="Kucharzyk K."/>
            <person name="Murdoch R.W."/>
            <person name="Higgins S."/>
            <person name="Loffler F."/>
        </authorList>
    </citation>
    <scope>NUCLEOTIDE SEQUENCE</scope>
</reference>
<dbReference type="InterPro" id="IPR001036">
    <property type="entry name" value="Acrflvin-R"/>
</dbReference>
<keyword evidence="1" id="KW-0812">Transmembrane</keyword>
<gene>
    <name evidence="2" type="primary">czcA_25</name>
    <name evidence="2" type="ORF">SDC9_186018</name>
</gene>
<protein>
    <submittedName>
        <fullName evidence="2">Cobalt-zinc-cadmium resistance protein CzcA</fullName>
    </submittedName>
</protein>
<dbReference type="PANTHER" id="PTHR32063:SF19">
    <property type="entry name" value="CATION EFFLUX SYSTEM PROTEIN CUSA"/>
    <property type="match status" value="1"/>
</dbReference>
<feature type="transmembrane region" description="Helical" evidence="1">
    <location>
        <begin position="132"/>
        <end position="155"/>
    </location>
</feature>
<feature type="transmembrane region" description="Helical" evidence="1">
    <location>
        <begin position="7"/>
        <end position="26"/>
    </location>
</feature>
<dbReference type="GO" id="GO:0005886">
    <property type="term" value="C:plasma membrane"/>
    <property type="evidence" value="ECO:0007669"/>
    <property type="project" value="TreeGrafter"/>
</dbReference>
<dbReference type="PANTHER" id="PTHR32063">
    <property type="match status" value="1"/>
</dbReference>
<feature type="transmembrane region" description="Helical" evidence="1">
    <location>
        <begin position="102"/>
        <end position="120"/>
    </location>
</feature>
<dbReference type="SUPFAM" id="SSF82866">
    <property type="entry name" value="Multidrug efflux transporter AcrB transmembrane domain"/>
    <property type="match status" value="1"/>
</dbReference>
<accession>A0A645HQT1</accession>
<sequence length="161" mass="17924">MIFSGIAVAWAGGFVMLWLYNTPWFLNFSVFGTNLHELFNVGTVNMSVTVWIGFLALFGVATDDAIIMITYIEEVFARRKPESSAEIHANIVEGSKRRLRPCLMTMATTLFALLPVLTVTGKGSELMVPMAIPIFGGMFFELITIGVVPMLYCALEEFKLR</sequence>
<proteinExistence type="predicted"/>
<dbReference type="Gene3D" id="1.20.1640.10">
    <property type="entry name" value="Multidrug efflux transporter AcrB transmembrane domain"/>
    <property type="match status" value="1"/>
</dbReference>
<organism evidence="2">
    <name type="scientific">bioreactor metagenome</name>
    <dbReference type="NCBI Taxonomy" id="1076179"/>
    <lineage>
        <taxon>unclassified sequences</taxon>
        <taxon>metagenomes</taxon>
        <taxon>ecological metagenomes</taxon>
    </lineage>
</organism>
<keyword evidence="1" id="KW-1133">Transmembrane helix</keyword>
<evidence type="ECO:0000256" key="1">
    <source>
        <dbReference type="SAM" id="Phobius"/>
    </source>
</evidence>
<comment type="caution">
    <text evidence="2">The sequence shown here is derived from an EMBL/GenBank/DDBJ whole genome shotgun (WGS) entry which is preliminary data.</text>
</comment>